<protein>
    <submittedName>
        <fullName evidence="3">Amidohydrolase family protein</fullName>
    </submittedName>
</protein>
<sequence>MDIVDTQVHLNHWMDEATTIAAMNALGISAMLVDEAWDFGEGRPPHAALPYYVTKHGANRPISPGGSAAALRHPDRFSFLLRVNPLDPELEAWVEQAAATPGFRAMRYLLADKDDAAALLAGARMGFFQAASDHDLVVFAGGHSHAPLFEPYAKAFPSLPIVIDHCGFPLGEGAFERTLDLARYPNVHLKWSHAPCVFGAKAFPYPEVRPFLNRALEAFGRERIMWASDFTAEPAVRTTCGGPDVRWADALYYMKCNPDLSEGDLEWVLGGTARKVLRWEQAA</sequence>
<evidence type="ECO:0000256" key="1">
    <source>
        <dbReference type="ARBA" id="ARBA00038310"/>
    </source>
</evidence>
<evidence type="ECO:0000313" key="3">
    <source>
        <dbReference type="EMBL" id="MFC3173719.1"/>
    </source>
</evidence>
<dbReference type="PANTHER" id="PTHR43569">
    <property type="entry name" value="AMIDOHYDROLASE"/>
    <property type="match status" value="1"/>
</dbReference>
<keyword evidence="4" id="KW-1185">Reference proteome</keyword>
<proteinExistence type="inferred from homology"/>
<comment type="similarity">
    <text evidence="1">Belongs to the metallo-dependent hydrolases superfamily.</text>
</comment>
<organism evidence="3 4">
    <name type="scientific">Novosphingobium bradum</name>
    <dbReference type="NCBI Taxonomy" id="1737444"/>
    <lineage>
        <taxon>Bacteria</taxon>
        <taxon>Pseudomonadati</taxon>
        <taxon>Pseudomonadota</taxon>
        <taxon>Alphaproteobacteria</taxon>
        <taxon>Sphingomonadales</taxon>
        <taxon>Sphingomonadaceae</taxon>
        <taxon>Novosphingobium</taxon>
    </lineage>
</organism>
<dbReference type="Gene3D" id="3.20.20.140">
    <property type="entry name" value="Metal-dependent hydrolases"/>
    <property type="match status" value="1"/>
</dbReference>
<evidence type="ECO:0000259" key="2">
    <source>
        <dbReference type="Pfam" id="PF04909"/>
    </source>
</evidence>
<dbReference type="InterPro" id="IPR006680">
    <property type="entry name" value="Amidohydro-rel"/>
</dbReference>
<dbReference type="Proteomes" id="UP001595604">
    <property type="component" value="Unassembled WGS sequence"/>
</dbReference>
<dbReference type="SUPFAM" id="SSF51556">
    <property type="entry name" value="Metallo-dependent hydrolases"/>
    <property type="match status" value="1"/>
</dbReference>
<dbReference type="Pfam" id="PF04909">
    <property type="entry name" value="Amidohydro_2"/>
    <property type="match status" value="1"/>
</dbReference>
<name>A0ABV7IM34_9SPHN</name>
<evidence type="ECO:0000313" key="4">
    <source>
        <dbReference type="Proteomes" id="UP001595604"/>
    </source>
</evidence>
<dbReference type="RefSeq" id="WP_379509104.1">
    <property type="nucleotide sequence ID" value="NZ_JBHRTQ010000005.1"/>
</dbReference>
<accession>A0ABV7IM34</accession>
<dbReference type="InterPro" id="IPR032466">
    <property type="entry name" value="Metal_Hydrolase"/>
</dbReference>
<comment type="caution">
    <text evidence="3">The sequence shown here is derived from an EMBL/GenBank/DDBJ whole genome shotgun (WGS) entry which is preliminary data.</text>
</comment>
<dbReference type="InterPro" id="IPR052350">
    <property type="entry name" value="Metallo-dep_Lactonases"/>
</dbReference>
<dbReference type="EMBL" id="JBHRTQ010000005">
    <property type="protein sequence ID" value="MFC3173719.1"/>
    <property type="molecule type" value="Genomic_DNA"/>
</dbReference>
<dbReference type="PANTHER" id="PTHR43569:SF2">
    <property type="entry name" value="AMIDOHYDROLASE-RELATED DOMAIN-CONTAINING PROTEIN"/>
    <property type="match status" value="1"/>
</dbReference>
<gene>
    <name evidence="3" type="ORF">ACFOD9_05585</name>
</gene>
<reference evidence="4" key="1">
    <citation type="journal article" date="2019" name="Int. J. Syst. Evol. Microbiol.">
        <title>The Global Catalogue of Microorganisms (GCM) 10K type strain sequencing project: providing services to taxonomists for standard genome sequencing and annotation.</title>
        <authorList>
            <consortium name="The Broad Institute Genomics Platform"/>
            <consortium name="The Broad Institute Genome Sequencing Center for Infectious Disease"/>
            <person name="Wu L."/>
            <person name="Ma J."/>
        </authorList>
    </citation>
    <scope>NUCLEOTIDE SEQUENCE [LARGE SCALE GENOMIC DNA]</scope>
    <source>
        <strain evidence="4">KCTC 42984</strain>
    </source>
</reference>
<feature type="domain" description="Amidohydrolase-related" evidence="2">
    <location>
        <begin position="68"/>
        <end position="278"/>
    </location>
</feature>